<evidence type="ECO:0000256" key="2">
    <source>
        <dbReference type="ARBA" id="ARBA00023125"/>
    </source>
</evidence>
<dbReference type="GO" id="GO:0003700">
    <property type="term" value="F:DNA-binding transcription factor activity"/>
    <property type="evidence" value="ECO:0007669"/>
    <property type="project" value="InterPro"/>
</dbReference>
<reference evidence="5" key="1">
    <citation type="submission" date="2020-11" db="EMBL/GenBank/DDBJ databases">
        <title>Isolation and identification of active actinomycetes.</title>
        <authorList>
            <person name="Yu B."/>
        </authorList>
    </citation>
    <scope>NUCLEOTIDE SEQUENCE</scope>
    <source>
        <strain evidence="5">NEAU-YB345</strain>
    </source>
</reference>
<dbReference type="SMART" id="SM00347">
    <property type="entry name" value="HTH_MARR"/>
    <property type="match status" value="1"/>
</dbReference>
<dbReference type="PROSITE" id="PS50995">
    <property type="entry name" value="HTH_MARR_2"/>
    <property type="match status" value="1"/>
</dbReference>
<keyword evidence="3" id="KW-0804">Transcription</keyword>
<evidence type="ECO:0000313" key="6">
    <source>
        <dbReference type="Proteomes" id="UP000657385"/>
    </source>
</evidence>
<dbReference type="InterPro" id="IPR039422">
    <property type="entry name" value="MarR/SlyA-like"/>
</dbReference>
<dbReference type="InterPro" id="IPR036388">
    <property type="entry name" value="WH-like_DNA-bd_sf"/>
</dbReference>
<sequence length="153" mass="16742">MYDPSTRTGYLAWQFGQATAQRLERALRPLDLNLAQLRSLVQVALTPGISSAEIARRSGLTAQSMGAAVNALVSRGLIERGPHPTNRRVLELRATDAGRALAAHAQRVVDDVQREMFEVLSADEQKTVHALLQRLVEHSFPESLHLADPQDGG</sequence>
<keyword evidence="2" id="KW-0238">DNA-binding</keyword>
<dbReference type="Gene3D" id="1.10.10.10">
    <property type="entry name" value="Winged helix-like DNA-binding domain superfamily/Winged helix DNA-binding domain"/>
    <property type="match status" value="1"/>
</dbReference>
<name>A0A931B9N8_9ACTN</name>
<organism evidence="5 6">
    <name type="scientific">Streptacidiphilus fuscans</name>
    <dbReference type="NCBI Taxonomy" id="2789292"/>
    <lineage>
        <taxon>Bacteria</taxon>
        <taxon>Bacillati</taxon>
        <taxon>Actinomycetota</taxon>
        <taxon>Actinomycetes</taxon>
        <taxon>Kitasatosporales</taxon>
        <taxon>Streptomycetaceae</taxon>
        <taxon>Streptacidiphilus</taxon>
    </lineage>
</organism>
<accession>A0A931B9N8</accession>
<dbReference type="SUPFAM" id="SSF46785">
    <property type="entry name" value="Winged helix' DNA-binding domain"/>
    <property type="match status" value="1"/>
</dbReference>
<gene>
    <name evidence="5" type="ORF">I2501_32420</name>
</gene>
<dbReference type="PRINTS" id="PR00598">
    <property type="entry name" value="HTHMARR"/>
</dbReference>
<dbReference type="InterPro" id="IPR023187">
    <property type="entry name" value="Tscrpt_reg_MarR-type_CS"/>
</dbReference>
<keyword evidence="6" id="KW-1185">Reference proteome</keyword>
<evidence type="ECO:0000256" key="3">
    <source>
        <dbReference type="ARBA" id="ARBA00023163"/>
    </source>
</evidence>
<dbReference type="EMBL" id="JADPRT010000018">
    <property type="protein sequence ID" value="MBF9072733.1"/>
    <property type="molecule type" value="Genomic_DNA"/>
</dbReference>
<dbReference type="PROSITE" id="PS01117">
    <property type="entry name" value="HTH_MARR_1"/>
    <property type="match status" value="1"/>
</dbReference>
<evidence type="ECO:0000256" key="1">
    <source>
        <dbReference type="ARBA" id="ARBA00023015"/>
    </source>
</evidence>
<dbReference type="InterPro" id="IPR036390">
    <property type="entry name" value="WH_DNA-bd_sf"/>
</dbReference>
<protein>
    <submittedName>
        <fullName evidence="5">MarR family transcriptional regulator</fullName>
    </submittedName>
</protein>
<proteinExistence type="predicted"/>
<dbReference type="PANTHER" id="PTHR33164">
    <property type="entry name" value="TRANSCRIPTIONAL REGULATOR, MARR FAMILY"/>
    <property type="match status" value="1"/>
</dbReference>
<evidence type="ECO:0000259" key="4">
    <source>
        <dbReference type="PROSITE" id="PS50995"/>
    </source>
</evidence>
<dbReference type="AlphaFoldDB" id="A0A931B9N8"/>
<comment type="caution">
    <text evidence="5">The sequence shown here is derived from an EMBL/GenBank/DDBJ whole genome shotgun (WGS) entry which is preliminary data.</text>
</comment>
<keyword evidence="1" id="KW-0805">Transcription regulation</keyword>
<dbReference type="GO" id="GO:0006950">
    <property type="term" value="P:response to stress"/>
    <property type="evidence" value="ECO:0007669"/>
    <property type="project" value="TreeGrafter"/>
</dbReference>
<evidence type="ECO:0000313" key="5">
    <source>
        <dbReference type="EMBL" id="MBF9072733.1"/>
    </source>
</evidence>
<dbReference type="Pfam" id="PF12802">
    <property type="entry name" value="MarR_2"/>
    <property type="match status" value="1"/>
</dbReference>
<dbReference type="GO" id="GO:0003677">
    <property type="term" value="F:DNA binding"/>
    <property type="evidence" value="ECO:0007669"/>
    <property type="project" value="UniProtKB-KW"/>
</dbReference>
<feature type="domain" description="HTH marR-type" evidence="4">
    <location>
        <begin position="1"/>
        <end position="137"/>
    </location>
</feature>
<dbReference type="InterPro" id="IPR000835">
    <property type="entry name" value="HTH_MarR-typ"/>
</dbReference>
<dbReference type="Proteomes" id="UP000657385">
    <property type="component" value="Unassembled WGS sequence"/>
</dbReference>
<dbReference type="PANTHER" id="PTHR33164:SF43">
    <property type="entry name" value="HTH-TYPE TRANSCRIPTIONAL REPRESSOR YETL"/>
    <property type="match status" value="1"/>
</dbReference>